<dbReference type="GO" id="GO:0060090">
    <property type="term" value="F:molecular adaptor activity"/>
    <property type="evidence" value="ECO:0007669"/>
    <property type="project" value="TreeGrafter"/>
</dbReference>
<dbReference type="RefSeq" id="XP_051447405.1">
    <property type="nucleotide sequence ID" value="XM_051586659.1"/>
</dbReference>
<evidence type="ECO:0000259" key="10">
    <source>
        <dbReference type="Pfam" id="PF12842"/>
    </source>
</evidence>
<dbReference type="GO" id="GO:0000932">
    <property type="term" value="C:P-body"/>
    <property type="evidence" value="ECO:0007669"/>
    <property type="project" value="TreeGrafter"/>
</dbReference>
<dbReference type="CDD" id="cd20710">
    <property type="entry name" value="NOT1_connector"/>
    <property type="match status" value="1"/>
</dbReference>
<reference evidence="15" key="1">
    <citation type="submission" date="2021-06" db="EMBL/GenBank/DDBJ databases">
        <authorList>
            <consortium name="DOE Joint Genome Institute"/>
            <person name="Mondo S.J."/>
            <person name="Amses K.R."/>
            <person name="Simmons D.R."/>
            <person name="Longcore J.E."/>
            <person name="Seto K."/>
            <person name="Alves G.H."/>
            <person name="Bonds A.E."/>
            <person name="Quandt C.A."/>
            <person name="Davis W.J."/>
            <person name="Chang Y."/>
            <person name="Letcher P.M."/>
            <person name="Powell M.J."/>
            <person name="Kuo A."/>
            <person name="Labutti K."/>
            <person name="Pangilinan J."/>
            <person name="Andreopoulos W."/>
            <person name="Tritt A."/>
            <person name="Riley R."/>
            <person name="Hundley H."/>
            <person name="Johnson J."/>
            <person name="Lipzen A."/>
            <person name="Barry K."/>
            <person name="Berbee M.L."/>
            <person name="Buchler N.E."/>
            <person name="Grigoriev I.V."/>
            <person name="Spatafora J.W."/>
            <person name="Stajich J.E."/>
            <person name="James T.Y."/>
        </authorList>
    </citation>
    <scope>NUCLEOTIDE SEQUENCE</scope>
    <source>
        <strain evidence="15">AG</strain>
    </source>
</reference>
<comment type="caution">
    <text evidence="15">The sequence shown here is derived from an EMBL/GenBank/DDBJ whole genome shotgun (WGS) entry which is preliminary data.</text>
</comment>
<dbReference type="PANTHER" id="PTHR13162">
    <property type="entry name" value="CCR4-NOT TRANSCRIPTION COMPLEX"/>
    <property type="match status" value="1"/>
</dbReference>
<evidence type="ECO:0000256" key="1">
    <source>
        <dbReference type="ARBA" id="ARBA00004123"/>
    </source>
</evidence>
<comment type="subcellular location">
    <subcellularLocation>
        <location evidence="1">Nucleus</location>
    </subcellularLocation>
</comment>
<dbReference type="GO" id="GO:0000289">
    <property type="term" value="P:nuclear-transcribed mRNA poly(A) tail shortening"/>
    <property type="evidence" value="ECO:0007669"/>
    <property type="project" value="UniProtKB-ARBA"/>
</dbReference>
<dbReference type="InterPro" id="IPR032193">
    <property type="entry name" value="CNOT1_TTP_bind"/>
</dbReference>
<dbReference type="Pfam" id="PF16417">
    <property type="entry name" value="CNOT1_TTP_bind"/>
    <property type="match status" value="1"/>
</dbReference>
<evidence type="ECO:0000259" key="11">
    <source>
        <dbReference type="Pfam" id="PF16415"/>
    </source>
</evidence>
<dbReference type="GO" id="GO:0030015">
    <property type="term" value="C:CCR4-NOT core complex"/>
    <property type="evidence" value="ECO:0007669"/>
    <property type="project" value="InterPro"/>
</dbReference>
<dbReference type="Proteomes" id="UP001206595">
    <property type="component" value="Unassembled WGS sequence"/>
</dbReference>
<sequence length="1828" mass="205781">MSDPWILTRTLEKCDTGTTMQVQALESIIEKLNIEDWHSATARFIGSVARDLTFAGRGPQDIIQHIASVCIAIVRKAPTISWLEVYKNLDYEGFSIQSQEGLVVLVHCWRSTQKESFPIQVFFKKWQNVQGQFSVLREIFSAPSSLLVLLDVTQRQVIRTEDLEVLTEKSKSFASHIMNEPCNSLDLLRGLVELVDTHAETHASLMLNHLVQKEPELLCLGLCSIQPLESPNIQKQRMRLIDMFLDGHENSDLVVSLLWHRSPSTLLECFLDRYRRDPLSVSQILDIIQESKILSQVLRSKPYFFILDLASLAARRDFLNLEKWIESSIDIHGEGFVGASLEFWKHKLNNELVRRKDKTSVVSVAVCADVVRSFLNALSKRDYVASFEPLFEQVKSLCAQLFPNEMNAPDITNAEDSLFPPEIEEEVKQYFERLYNDEIAVERIAMLLQRFKDSKISKEQQIFACMVHTLLDEVRYFGNYPEKELSSTARLFGLLVQLHLVSYIPLRAALKHVLDSVQQAPDSKLYAFGIIALSQFVSRLPEWPQYAIQLSQVESIRLTHPKLALSIEKALDNSNSGKSETSPNVLLNRDAGGAKSSSPLLEKGGRVMQKELDRQGLSQRDIINIPYDVPPQHLQDRVSFIINNISQGNLENKTNELREVLTESNFRWFSQYLVVRRVSIEPNYHQLYMQLLDSLNNHQLNECILNETHANINILLKSEKTVQLSSERALLKNLGSWLGALTLAKDIAIRQKDISFQDLLIDGYDGARLVVVIPFVCKVLEQTRHSKVFRPPNPWLMNVIKLLLELYLHADLKLNLKFEIEVMLNALKLNIEDVEPSSILENRFPKELPSGYASQAGQPPTKADSPVTAGVSGVLDPNRLAQYLFFNPALTVFAGQNTIKLTIASIVSDVLREIGEPVIARSSSVAALSSKELLCKDFASESDETSLRTAGDAMVKSLAGNLALVTSKEPVRNSLLENVHAELLHHGMPAADAKEVALIFVSDNLDTVCAFIEKASVDKACEELNLALAPSFAIRRQYRESMTSKPFYDANVLGRLPSSIMLPEILQPTRGLSAEQRKVYNWVTNVPGKNKQDSELAYSAPARVLPTDQSPPNGGLPPNRNQTMTKCEQILSKVAAYVSQIEAQHLSEIPLGHDITLFIRQMPAIIANTSDPASLALSLSQKTVNALYSSQSQLQRDCYSSLLHVLCQAFPKILKELNGWITYSNDERKYDAMAVLSLVQNGIVPLKGLDVQLAQPIESNDTNAINFGVAIIQHGLLCEQPLFNLHDFIVTTALFDDASPTSDAIASAKDVIGELKKLIHAPLASLTTLEDVWSYHRLFAEWIRLFDHPLASDKVYQAFIDKINQDVSQDGRILFIRLAIEYAVQHYISFRGNAGLSKQYATSPIDAFAKLVEQMILRETASNDEDNNSAKVVLATQILSITVLCMAQRHEVEQEKFSQKPFLRMLSGIMMNVCKMNAPDIVPQILVALGNTLYTLQPCYFPGFAFGWLQLVSHRSFMPKLLHLGKSKGWPLYHKLVLALLSFFGPILQSGHLQRSGRTFYRGTLRTLLVLLHDFPEFLCAYYWSICDAIPSTCVQLRNLILSAFPRNMYLPDPYSLNLKMGDLFESQQIPDIQSTQPMLTKAGLMGAIDELAHNDDVHAFSELLLAGIQNVNNAENDTKTLHSRFNTSVINAAILYVGATDVTESRAVPQSHAHQICTHLLSRLDAEGCYLLLNAVANHMRYPNRHTYFFSSLMLSLFESTDDSQVKERITRVLLDRLIVHRPHPWGLLVTFIELIKSDNFWSNSFTKCSPEIERLFQSVARSIQNN</sequence>
<proteinExistence type="predicted"/>
<keyword evidence="4" id="KW-0804">Transcription</keyword>
<dbReference type="InterPro" id="IPR032191">
    <property type="entry name" value="CNOT1_CAF1_bind"/>
</dbReference>
<dbReference type="Pfam" id="PF16415">
    <property type="entry name" value="CNOT1_CAF1_bind"/>
    <property type="match status" value="1"/>
</dbReference>
<dbReference type="EMBL" id="MU620900">
    <property type="protein sequence ID" value="KAI8582401.1"/>
    <property type="molecule type" value="Genomic_DNA"/>
</dbReference>
<feature type="domain" description="CCR4-NOT transcription complex subunit 1 TTP binding" evidence="12">
    <location>
        <begin position="406"/>
        <end position="576"/>
    </location>
</feature>
<evidence type="ECO:0000256" key="8">
    <source>
        <dbReference type="SAM" id="MobiDB-lite"/>
    </source>
</evidence>
<organism evidence="15 16">
    <name type="scientific">Umbelopsis ramanniana AG</name>
    <dbReference type="NCBI Taxonomy" id="1314678"/>
    <lineage>
        <taxon>Eukaryota</taxon>
        <taxon>Fungi</taxon>
        <taxon>Fungi incertae sedis</taxon>
        <taxon>Mucoromycota</taxon>
        <taxon>Mucoromycotina</taxon>
        <taxon>Umbelopsidomycetes</taxon>
        <taxon>Umbelopsidales</taxon>
        <taxon>Umbelopsidaceae</taxon>
        <taxon>Umbelopsis</taxon>
    </lineage>
</organism>
<feature type="region of interest" description="Disordered" evidence="8">
    <location>
        <begin position="573"/>
        <end position="605"/>
    </location>
</feature>
<feature type="domain" description="CCR4-Not complex component Not1 C-terminal" evidence="9">
    <location>
        <begin position="1480"/>
        <end position="1822"/>
    </location>
</feature>
<comment type="function">
    <text evidence="6">Acts as a component of the CCR4-NOT core complex, which in the nucleus seems to be a general transcription factor, and in the cytoplasm the major mRNA deadenylase involved in mRNA turnover. The NOT protein subcomplex negatively regulates the basal and activated transcription of many genes. Preferentially affects TC-type TATA element-dependent transcription. Could directly or indirectly inhibit component(s) of the general transcription machinery.</text>
</comment>
<reference evidence="15" key="2">
    <citation type="journal article" date="2022" name="Proc. Natl. Acad. Sci. U.S.A.">
        <title>Diploid-dominant life cycles characterize the early evolution of Fungi.</title>
        <authorList>
            <person name="Amses K.R."/>
            <person name="Simmons D.R."/>
            <person name="Longcore J.E."/>
            <person name="Mondo S.J."/>
            <person name="Seto K."/>
            <person name="Jeronimo G.H."/>
            <person name="Bonds A.E."/>
            <person name="Quandt C.A."/>
            <person name="Davis W.J."/>
            <person name="Chang Y."/>
            <person name="Federici B.A."/>
            <person name="Kuo A."/>
            <person name="LaButti K."/>
            <person name="Pangilinan J."/>
            <person name="Andreopoulos W."/>
            <person name="Tritt A."/>
            <person name="Riley R."/>
            <person name="Hundley H."/>
            <person name="Johnson J."/>
            <person name="Lipzen A."/>
            <person name="Barry K."/>
            <person name="Lang B.F."/>
            <person name="Cuomo C.A."/>
            <person name="Buchler N.E."/>
            <person name="Grigoriev I.V."/>
            <person name="Spatafora J.W."/>
            <person name="Stajich J.E."/>
            <person name="James T.Y."/>
        </authorList>
    </citation>
    <scope>NUCLEOTIDE SEQUENCE</scope>
    <source>
        <strain evidence="15">AG</strain>
    </source>
</reference>
<dbReference type="Gene3D" id="1.25.40.840">
    <property type="entry name" value="CCR4-NOT transcription complex subunit 1 TTP binding domain"/>
    <property type="match status" value="1"/>
</dbReference>
<dbReference type="Pfam" id="PF12842">
    <property type="entry name" value="DUF3819"/>
    <property type="match status" value="1"/>
</dbReference>
<evidence type="ECO:0000256" key="7">
    <source>
        <dbReference type="ARBA" id="ARBA00074459"/>
    </source>
</evidence>
<evidence type="ECO:0000313" key="16">
    <source>
        <dbReference type="Proteomes" id="UP001206595"/>
    </source>
</evidence>
<feature type="domain" description="CCR4-NOT transcription complex subunit 1" evidence="10">
    <location>
        <begin position="899"/>
        <end position="1039"/>
    </location>
</feature>
<dbReference type="GO" id="GO:0017148">
    <property type="term" value="P:negative regulation of translation"/>
    <property type="evidence" value="ECO:0007669"/>
    <property type="project" value="InterPro"/>
</dbReference>
<evidence type="ECO:0000259" key="12">
    <source>
        <dbReference type="Pfam" id="PF16417"/>
    </source>
</evidence>
<dbReference type="PANTHER" id="PTHR13162:SF8">
    <property type="entry name" value="CCR4-NOT TRANSCRIPTION COMPLEX SUBUNIT 1"/>
    <property type="match status" value="1"/>
</dbReference>
<evidence type="ECO:0000256" key="2">
    <source>
        <dbReference type="ARBA" id="ARBA00022491"/>
    </source>
</evidence>
<dbReference type="Pfam" id="PF16418">
    <property type="entry name" value="CNOT1_HEAT"/>
    <property type="match status" value="1"/>
</dbReference>
<dbReference type="Gene3D" id="1.25.40.180">
    <property type="match status" value="1"/>
</dbReference>
<evidence type="ECO:0000256" key="3">
    <source>
        <dbReference type="ARBA" id="ARBA00023015"/>
    </source>
</evidence>
<dbReference type="InterPro" id="IPR055454">
    <property type="entry name" value="CNOT1-like_NOT1_connector"/>
</dbReference>
<keyword evidence="16" id="KW-1185">Reference proteome</keyword>
<evidence type="ECO:0000313" key="15">
    <source>
        <dbReference type="EMBL" id="KAI8582401.1"/>
    </source>
</evidence>
<evidence type="ECO:0000259" key="13">
    <source>
        <dbReference type="Pfam" id="PF16418"/>
    </source>
</evidence>
<keyword evidence="2" id="KW-0678">Repressor</keyword>
<feature type="domain" description="CCR4-NOT transcription complex subunit 1 CAF1-binding" evidence="11">
    <location>
        <begin position="628"/>
        <end position="845"/>
    </location>
</feature>
<dbReference type="FunFam" id="1.25.40.180:FF:000012">
    <property type="entry name" value="Ccr4-Not transcription complex subunit"/>
    <property type="match status" value="1"/>
</dbReference>
<dbReference type="GO" id="GO:0005634">
    <property type="term" value="C:nucleus"/>
    <property type="evidence" value="ECO:0007669"/>
    <property type="project" value="UniProtKB-SubCell"/>
</dbReference>
<evidence type="ECO:0000259" key="9">
    <source>
        <dbReference type="Pfam" id="PF04054"/>
    </source>
</evidence>
<dbReference type="InterPro" id="IPR007196">
    <property type="entry name" value="CCR4-Not_Not1_C"/>
</dbReference>
<name>A0AAD5EGC3_UMBRA</name>
<keyword evidence="5" id="KW-0539">Nucleus</keyword>
<feature type="domain" description="CCR4-NOT transcription complex subunit 1 HEAT repeat" evidence="13">
    <location>
        <begin position="239"/>
        <end position="378"/>
    </location>
</feature>
<dbReference type="Pfam" id="PF25097">
    <property type="entry name" value="ARM_Cnot1"/>
    <property type="match status" value="1"/>
</dbReference>
<evidence type="ECO:0000259" key="14">
    <source>
        <dbReference type="Pfam" id="PF25097"/>
    </source>
</evidence>
<dbReference type="InterPro" id="IPR040398">
    <property type="entry name" value="Not1"/>
</dbReference>
<dbReference type="InterPro" id="IPR038535">
    <property type="entry name" value="CNOT1_TTP_bind_sf"/>
</dbReference>
<keyword evidence="3" id="KW-0805">Transcription regulation</keyword>
<feature type="domain" description="CCR4-NOT transcription complex subunit 1-like NOT1 connector" evidence="14">
    <location>
        <begin position="1148"/>
        <end position="1291"/>
    </location>
</feature>
<dbReference type="InterPro" id="IPR024557">
    <property type="entry name" value="CNOT1_dom_4"/>
</dbReference>
<dbReference type="Pfam" id="PF04054">
    <property type="entry name" value="Not1"/>
    <property type="match status" value="1"/>
</dbReference>
<dbReference type="GeneID" id="75912007"/>
<accession>A0AAD5EGC3</accession>
<feature type="compositionally biased region" description="Polar residues" evidence="8">
    <location>
        <begin position="573"/>
        <end position="585"/>
    </location>
</feature>
<evidence type="ECO:0000256" key="4">
    <source>
        <dbReference type="ARBA" id="ARBA00023163"/>
    </source>
</evidence>
<protein>
    <recommendedName>
        <fullName evidence="7">General negative regulator of transcription subunit 1</fullName>
    </recommendedName>
</protein>
<dbReference type="Gene3D" id="1.25.40.790">
    <property type="match status" value="1"/>
</dbReference>
<dbReference type="Gene3D" id="1.25.40.800">
    <property type="match status" value="1"/>
</dbReference>
<gene>
    <name evidence="15" type="ORF">K450DRAFT_227002</name>
</gene>
<evidence type="ECO:0000256" key="6">
    <source>
        <dbReference type="ARBA" id="ARBA00059181"/>
    </source>
</evidence>
<evidence type="ECO:0000256" key="5">
    <source>
        <dbReference type="ARBA" id="ARBA00023242"/>
    </source>
</evidence>
<dbReference type="InterPro" id="IPR032194">
    <property type="entry name" value="CNOT1_HEAT"/>
</dbReference>